<dbReference type="AlphaFoldDB" id="A0A1I2YI65"/>
<sequence length="68" mass="7515">MIRAVFPTPVRSYATIALSAYRSVQGPVLREYRDGRVMIDTGLGPMTGRPLNRPPRAPGWMPILGLGY</sequence>
<dbReference type="STRING" id="34004.SAMN04488021_10489"/>
<dbReference type="OrthoDB" id="7775647at2"/>
<protein>
    <submittedName>
        <fullName evidence="1">Uncharacterized protein</fullName>
    </submittedName>
</protein>
<evidence type="ECO:0000313" key="1">
    <source>
        <dbReference type="EMBL" id="SFH25268.1"/>
    </source>
</evidence>
<name>A0A1I2YI65_9RHOB</name>
<keyword evidence="2" id="KW-1185">Reference proteome</keyword>
<proteinExistence type="predicted"/>
<accession>A0A1I2YI65</accession>
<evidence type="ECO:0000313" key="2">
    <source>
        <dbReference type="Proteomes" id="UP000183635"/>
    </source>
</evidence>
<gene>
    <name evidence="1" type="ORF">SAMN04488021_10489</name>
</gene>
<reference evidence="1 2" key="1">
    <citation type="submission" date="2016-10" db="EMBL/GenBank/DDBJ databases">
        <authorList>
            <person name="de Groot N.N."/>
        </authorList>
    </citation>
    <scope>NUCLEOTIDE SEQUENCE [LARGE SCALE GENOMIC DNA]</scope>
    <source>
        <strain evidence="1 2">DSM 8537</strain>
    </source>
</reference>
<dbReference type="RefSeq" id="WP_074966369.1">
    <property type="nucleotide sequence ID" value="NZ_CBCRYP010000013.1"/>
</dbReference>
<organism evidence="1 2">
    <name type="scientific">Paracoccus aminovorans</name>
    <dbReference type="NCBI Taxonomy" id="34004"/>
    <lineage>
        <taxon>Bacteria</taxon>
        <taxon>Pseudomonadati</taxon>
        <taxon>Pseudomonadota</taxon>
        <taxon>Alphaproteobacteria</taxon>
        <taxon>Rhodobacterales</taxon>
        <taxon>Paracoccaceae</taxon>
        <taxon>Paracoccus</taxon>
    </lineage>
</organism>
<dbReference type="EMBL" id="FOPU01000004">
    <property type="protein sequence ID" value="SFH25268.1"/>
    <property type="molecule type" value="Genomic_DNA"/>
</dbReference>
<dbReference type="Proteomes" id="UP000183635">
    <property type="component" value="Unassembled WGS sequence"/>
</dbReference>